<dbReference type="EMBL" id="CP007044">
    <property type="protein sequence ID" value="AHG21902.1"/>
    <property type="molecule type" value="Genomic_DNA"/>
</dbReference>
<dbReference type="RefSeq" id="WP_024911855.1">
    <property type="nucleotide sequence ID" value="NZ_CP007044.2"/>
</dbReference>
<organism evidence="5 6">
    <name type="scientific">Chania multitudinisentens RB-25</name>
    <dbReference type="NCBI Taxonomy" id="1441930"/>
    <lineage>
        <taxon>Bacteria</taxon>
        <taxon>Pseudomonadati</taxon>
        <taxon>Pseudomonadota</taxon>
        <taxon>Gammaproteobacteria</taxon>
        <taxon>Enterobacterales</taxon>
        <taxon>Yersiniaceae</taxon>
        <taxon>Chania</taxon>
    </lineage>
</organism>
<sequence length="238" mass="27283">MSMQFKRITGANRGLNLQIARDIARKILSGSLRQGDILPSETELCEQFGVSRTALREALKSLSSKGLLESRPKIGTRVKQRSFWNILDVQLLEWMEGMEATEDMYYQFLEFRRALEPHATALAAVNATKEQRIELSKIFRELCYTAEHFDPESWVNIDTQFHRMIFIASGNCFYMPFGNVLTTVFKWFISYSSKEGGMCLEDHRIIYEAIMSGDENASYQASLALMNASKHRLAPDKD</sequence>
<dbReference type="InterPro" id="IPR036388">
    <property type="entry name" value="WH-like_DNA-bd_sf"/>
</dbReference>
<dbReference type="Gene3D" id="1.20.120.530">
    <property type="entry name" value="GntR ligand-binding domain-like"/>
    <property type="match status" value="1"/>
</dbReference>
<dbReference type="KEGG" id="sfo:Z042_21530"/>
<dbReference type="Proteomes" id="UP000019030">
    <property type="component" value="Chromosome"/>
</dbReference>
<dbReference type="Pfam" id="PF07729">
    <property type="entry name" value="FCD"/>
    <property type="match status" value="1"/>
</dbReference>
<keyword evidence="3" id="KW-0804">Transcription</keyword>
<keyword evidence="2" id="KW-0238">DNA-binding</keyword>
<name>W0LHV4_9GAMM</name>
<dbReference type="PANTHER" id="PTHR43537">
    <property type="entry name" value="TRANSCRIPTIONAL REGULATOR, GNTR FAMILY"/>
    <property type="match status" value="1"/>
</dbReference>
<dbReference type="Pfam" id="PF00392">
    <property type="entry name" value="GntR"/>
    <property type="match status" value="1"/>
</dbReference>
<keyword evidence="1" id="KW-0805">Transcription regulation</keyword>
<reference evidence="5 6" key="1">
    <citation type="submission" date="2014-01" db="EMBL/GenBank/DDBJ databases">
        <title>Isolation of Serratia multitudinisentens RB-25 from Ex-Landfill site.</title>
        <authorList>
            <person name="Robson E.H.J."/>
        </authorList>
    </citation>
    <scope>NUCLEOTIDE SEQUENCE [LARGE SCALE GENOMIC DNA]</scope>
    <source>
        <strain evidence="5 6">RB-25</strain>
    </source>
</reference>
<dbReference type="SUPFAM" id="SSF46785">
    <property type="entry name" value="Winged helix' DNA-binding domain"/>
    <property type="match status" value="1"/>
</dbReference>
<evidence type="ECO:0000313" key="6">
    <source>
        <dbReference type="Proteomes" id="UP000019030"/>
    </source>
</evidence>
<accession>W0LHV4</accession>
<gene>
    <name evidence="5" type="ORF">Z042_21530</name>
</gene>
<dbReference type="SMART" id="SM00345">
    <property type="entry name" value="HTH_GNTR"/>
    <property type="match status" value="1"/>
</dbReference>
<evidence type="ECO:0000256" key="1">
    <source>
        <dbReference type="ARBA" id="ARBA00023015"/>
    </source>
</evidence>
<dbReference type="OrthoDB" id="9028214at2"/>
<dbReference type="AlphaFoldDB" id="W0LHV4"/>
<dbReference type="SUPFAM" id="SSF48008">
    <property type="entry name" value="GntR ligand-binding domain-like"/>
    <property type="match status" value="1"/>
</dbReference>
<keyword evidence="6" id="KW-1185">Reference proteome</keyword>
<dbReference type="STRING" id="1441930.Z042_21530"/>
<evidence type="ECO:0000313" key="5">
    <source>
        <dbReference type="EMBL" id="AHG21902.1"/>
    </source>
</evidence>
<dbReference type="InterPro" id="IPR036390">
    <property type="entry name" value="WH_DNA-bd_sf"/>
</dbReference>
<dbReference type="InterPro" id="IPR008920">
    <property type="entry name" value="TF_FadR/GntR_C"/>
</dbReference>
<dbReference type="eggNOG" id="COG2186">
    <property type="taxonomic scope" value="Bacteria"/>
</dbReference>
<dbReference type="PATRIC" id="fig|1441930.4.peg.4252"/>
<evidence type="ECO:0000259" key="4">
    <source>
        <dbReference type="PROSITE" id="PS50949"/>
    </source>
</evidence>
<dbReference type="GO" id="GO:0003700">
    <property type="term" value="F:DNA-binding transcription factor activity"/>
    <property type="evidence" value="ECO:0007669"/>
    <property type="project" value="InterPro"/>
</dbReference>
<protein>
    <submittedName>
        <fullName evidence="5">GntR family transcriptional regulator</fullName>
    </submittedName>
</protein>
<reference evidence="5 6" key="2">
    <citation type="submission" date="2015-03" db="EMBL/GenBank/DDBJ databases">
        <authorList>
            <person name="Chan K.-G."/>
        </authorList>
    </citation>
    <scope>NUCLEOTIDE SEQUENCE [LARGE SCALE GENOMIC DNA]</scope>
    <source>
        <strain evidence="5 6">RB-25</strain>
    </source>
</reference>
<evidence type="ECO:0000256" key="3">
    <source>
        <dbReference type="ARBA" id="ARBA00023163"/>
    </source>
</evidence>
<dbReference type="GO" id="GO:0003677">
    <property type="term" value="F:DNA binding"/>
    <property type="evidence" value="ECO:0007669"/>
    <property type="project" value="UniProtKB-KW"/>
</dbReference>
<dbReference type="InterPro" id="IPR000524">
    <property type="entry name" value="Tscrpt_reg_HTH_GntR"/>
</dbReference>
<dbReference type="PROSITE" id="PS50949">
    <property type="entry name" value="HTH_GNTR"/>
    <property type="match status" value="1"/>
</dbReference>
<dbReference type="HOGENOM" id="CLU_017584_9_4_6"/>
<dbReference type="Gene3D" id="1.10.10.10">
    <property type="entry name" value="Winged helix-like DNA-binding domain superfamily/Winged helix DNA-binding domain"/>
    <property type="match status" value="1"/>
</dbReference>
<dbReference type="PRINTS" id="PR00035">
    <property type="entry name" value="HTHGNTR"/>
</dbReference>
<dbReference type="PANTHER" id="PTHR43537:SF44">
    <property type="entry name" value="GNTR FAMILY REGULATORY PROTEIN"/>
    <property type="match status" value="1"/>
</dbReference>
<proteinExistence type="predicted"/>
<dbReference type="SMART" id="SM00895">
    <property type="entry name" value="FCD"/>
    <property type="match status" value="1"/>
</dbReference>
<feature type="domain" description="HTH gntR-type" evidence="4">
    <location>
        <begin position="13"/>
        <end position="81"/>
    </location>
</feature>
<evidence type="ECO:0000256" key="2">
    <source>
        <dbReference type="ARBA" id="ARBA00023125"/>
    </source>
</evidence>
<dbReference type="CDD" id="cd07377">
    <property type="entry name" value="WHTH_GntR"/>
    <property type="match status" value="1"/>
</dbReference>
<dbReference type="InterPro" id="IPR011711">
    <property type="entry name" value="GntR_C"/>
</dbReference>